<gene>
    <name evidence="2" type="ORF">ACFSYJ_32170</name>
</gene>
<sequence length="445" mass="45071">MRHADDDVRTPSPEWADLTGLARETATSHGAWISLAAAPGPHRAGPLAGIPLAVKDNIDVAGLATTAGSPLFDGYVAEADAGIVSVLTGAGAVVLGKTNLHELAFGVTSDNACSGPVRHPRDPARSAGGSSGGSAVAVALGVVPIGLGTDTGGSVTVPSAFCGIVGFRPSTGRYPGDGLANLSHSRDTVGVHARSVREVRAVDAVVTATTTPDEPPPVAGLRIGVPRDRYRDVDPSVATAARDALAALEDAGARLVDVEVRDALASAAEHGIEIVRFECARLVRQRLLFTGSPLATAGFGEIAAKIASPDVRALVESLASAPVTAARYAAACAARWRLREAYRAAFAASGADALLWPTCPVAPPRLGRNDTVVLNGRAVPLFPAVIRNTEPGAVAGQPAVTLPAPVPDGAMPVGMCLEGPVFGDGELLRVAAAVEAVFAARAGQG</sequence>
<name>A0ABW5GRY2_9PSEU</name>
<dbReference type="InterPro" id="IPR036928">
    <property type="entry name" value="AS_sf"/>
</dbReference>
<comment type="caution">
    <text evidence="2">The sequence shown here is derived from an EMBL/GenBank/DDBJ whole genome shotgun (WGS) entry which is preliminary data.</text>
</comment>
<evidence type="ECO:0000259" key="1">
    <source>
        <dbReference type="Pfam" id="PF01425"/>
    </source>
</evidence>
<keyword evidence="3" id="KW-1185">Reference proteome</keyword>
<dbReference type="InterPro" id="IPR000120">
    <property type="entry name" value="Amidase"/>
</dbReference>
<proteinExistence type="predicted"/>
<dbReference type="RefSeq" id="WP_345391832.1">
    <property type="nucleotide sequence ID" value="NZ_BAABHG010000005.1"/>
</dbReference>
<accession>A0ABW5GRY2</accession>
<dbReference type="PANTHER" id="PTHR11895:SF151">
    <property type="entry name" value="GLUTAMYL-TRNA(GLN) AMIDOTRANSFERASE SUBUNIT A"/>
    <property type="match status" value="1"/>
</dbReference>
<dbReference type="Proteomes" id="UP001597419">
    <property type="component" value="Unassembled WGS sequence"/>
</dbReference>
<feature type="domain" description="Amidase" evidence="1">
    <location>
        <begin position="42"/>
        <end position="428"/>
    </location>
</feature>
<dbReference type="PANTHER" id="PTHR11895">
    <property type="entry name" value="TRANSAMIDASE"/>
    <property type="match status" value="1"/>
</dbReference>
<reference evidence="3" key="1">
    <citation type="journal article" date="2019" name="Int. J. Syst. Evol. Microbiol.">
        <title>The Global Catalogue of Microorganisms (GCM) 10K type strain sequencing project: providing services to taxonomists for standard genome sequencing and annotation.</title>
        <authorList>
            <consortium name="The Broad Institute Genomics Platform"/>
            <consortium name="The Broad Institute Genome Sequencing Center for Infectious Disease"/>
            <person name="Wu L."/>
            <person name="Ma J."/>
        </authorList>
    </citation>
    <scope>NUCLEOTIDE SEQUENCE [LARGE SCALE GENOMIC DNA]</scope>
    <source>
        <strain evidence="3">CGMCC 4.7643</strain>
    </source>
</reference>
<dbReference type="Gene3D" id="3.90.1300.10">
    <property type="entry name" value="Amidase signature (AS) domain"/>
    <property type="match status" value="1"/>
</dbReference>
<dbReference type="InterPro" id="IPR023631">
    <property type="entry name" value="Amidase_dom"/>
</dbReference>
<protein>
    <submittedName>
        <fullName evidence="2">Amidase family protein</fullName>
    </submittedName>
</protein>
<dbReference type="Pfam" id="PF01425">
    <property type="entry name" value="Amidase"/>
    <property type="match status" value="1"/>
</dbReference>
<dbReference type="EMBL" id="JBHUKU010000020">
    <property type="protein sequence ID" value="MFD2463307.1"/>
    <property type="molecule type" value="Genomic_DNA"/>
</dbReference>
<evidence type="ECO:0000313" key="2">
    <source>
        <dbReference type="EMBL" id="MFD2463307.1"/>
    </source>
</evidence>
<dbReference type="SUPFAM" id="SSF75304">
    <property type="entry name" value="Amidase signature (AS) enzymes"/>
    <property type="match status" value="1"/>
</dbReference>
<evidence type="ECO:0000313" key="3">
    <source>
        <dbReference type="Proteomes" id="UP001597419"/>
    </source>
</evidence>
<organism evidence="2 3">
    <name type="scientific">Amycolatopsis samaneae</name>
    <dbReference type="NCBI Taxonomy" id="664691"/>
    <lineage>
        <taxon>Bacteria</taxon>
        <taxon>Bacillati</taxon>
        <taxon>Actinomycetota</taxon>
        <taxon>Actinomycetes</taxon>
        <taxon>Pseudonocardiales</taxon>
        <taxon>Pseudonocardiaceae</taxon>
        <taxon>Amycolatopsis</taxon>
    </lineage>
</organism>